<protein>
    <recommendedName>
        <fullName evidence="4">Secreted protein</fullName>
    </recommendedName>
</protein>
<evidence type="ECO:0008006" key="4">
    <source>
        <dbReference type="Google" id="ProtNLM"/>
    </source>
</evidence>
<dbReference type="AlphaFoldDB" id="A0A834Z7D8"/>
<comment type="caution">
    <text evidence="2">The sequence shown here is derived from an EMBL/GenBank/DDBJ whole genome shotgun (WGS) entry which is preliminary data.</text>
</comment>
<evidence type="ECO:0000313" key="2">
    <source>
        <dbReference type="EMBL" id="KAF8400825.1"/>
    </source>
</evidence>
<sequence>MVFSALMFLLGSSLYVKVKASKSLFAGFIQVLVVTFKNRSLAFPPKNSYECYHQSQDSKLVAPTDKLRFVNKACIIKNSEKDINPDGSASNP</sequence>
<dbReference type="Proteomes" id="UP000655225">
    <property type="component" value="Unassembled WGS sequence"/>
</dbReference>
<dbReference type="InterPro" id="IPR036259">
    <property type="entry name" value="MFS_trans_sf"/>
</dbReference>
<evidence type="ECO:0000256" key="1">
    <source>
        <dbReference type="SAM" id="SignalP"/>
    </source>
</evidence>
<proteinExistence type="predicted"/>
<reference evidence="2 3" key="1">
    <citation type="submission" date="2020-04" db="EMBL/GenBank/DDBJ databases">
        <title>Plant Genome Project.</title>
        <authorList>
            <person name="Zhang R.-G."/>
        </authorList>
    </citation>
    <scope>NUCLEOTIDE SEQUENCE [LARGE SCALE GENOMIC DNA]</scope>
    <source>
        <strain evidence="2">YNK0</strain>
        <tissue evidence="2">Leaf</tissue>
    </source>
</reference>
<keyword evidence="1" id="KW-0732">Signal</keyword>
<dbReference type="EMBL" id="JABCRI010000009">
    <property type="protein sequence ID" value="KAF8400825.1"/>
    <property type="molecule type" value="Genomic_DNA"/>
</dbReference>
<evidence type="ECO:0000313" key="3">
    <source>
        <dbReference type="Proteomes" id="UP000655225"/>
    </source>
</evidence>
<dbReference type="Gene3D" id="1.20.1250.20">
    <property type="entry name" value="MFS general substrate transporter like domains"/>
    <property type="match status" value="1"/>
</dbReference>
<feature type="signal peptide" evidence="1">
    <location>
        <begin position="1"/>
        <end position="20"/>
    </location>
</feature>
<feature type="chain" id="PRO_5032628558" description="Secreted protein" evidence="1">
    <location>
        <begin position="21"/>
        <end position="92"/>
    </location>
</feature>
<keyword evidence="3" id="KW-1185">Reference proteome</keyword>
<dbReference type="OrthoDB" id="1980299at2759"/>
<name>A0A834Z7D8_TETSI</name>
<organism evidence="2 3">
    <name type="scientific">Tetracentron sinense</name>
    <name type="common">Spur-leaf</name>
    <dbReference type="NCBI Taxonomy" id="13715"/>
    <lineage>
        <taxon>Eukaryota</taxon>
        <taxon>Viridiplantae</taxon>
        <taxon>Streptophyta</taxon>
        <taxon>Embryophyta</taxon>
        <taxon>Tracheophyta</taxon>
        <taxon>Spermatophyta</taxon>
        <taxon>Magnoliopsida</taxon>
        <taxon>Trochodendrales</taxon>
        <taxon>Trochodendraceae</taxon>
        <taxon>Tetracentron</taxon>
    </lineage>
</organism>
<accession>A0A834Z7D8</accession>
<gene>
    <name evidence="2" type="ORF">HHK36_014127</name>
</gene>